<dbReference type="EC" id="3.-.-.-" evidence="4"/>
<dbReference type="Gene3D" id="3.40.50.850">
    <property type="entry name" value="Isochorismatase-like"/>
    <property type="match status" value="1"/>
</dbReference>
<evidence type="ECO:0000256" key="1">
    <source>
        <dbReference type="ARBA" id="ARBA00006336"/>
    </source>
</evidence>
<dbReference type="InterPro" id="IPR036380">
    <property type="entry name" value="Isochorismatase-like_sf"/>
</dbReference>
<comment type="caution">
    <text evidence="4">The sequence shown here is derived from an EMBL/GenBank/DDBJ whole genome shotgun (WGS) entry which is preliminary data.</text>
</comment>
<evidence type="ECO:0000259" key="3">
    <source>
        <dbReference type="Pfam" id="PF00857"/>
    </source>
</evidence>
<dbReference type="GO" id="GO:0016787">
    <property type="term" value="F:hydrolase activity"/>
    <property type="evidence" value="ECO:0007669"/>
    <property type="project" value="UniProtKB-KW"/>
</dbReference>
<comment type="similarity">
    <text evidence="1">Belongs to the isochorismatase family.</text>
</comment>
<accession>A0ABV9NPU2</accession>
<sequence length="181" mass="20128">MQALMLVDVQRAFHDESWGKRNNEHAEDNMRTLLAVWREASRPVIHIHHTSENPDSLFYSEGEGVKVQEGLEPQVNEAVFRKTVNSAFIGTELEEWLRSKGISTIVVAGLTTQHCISTTVRMSGNLGFHTYVVADATAAFELRGADGTLIDPHTIHTVSLATLHNEFGRVVTTEELLTTAF</sequence>
<dbReference type="SUPFAM" id="SSF52499">
    <property type="entry name" value="Isochorismatase-like hydrolases"/>
    <property type="match status" value="1"/>
</dbReference>
<evidence type="ECO:0000313" key="4">
    <source>
        <dbReference type="EMBL" id="MFC4735288.1"/>
    </source>
</evidence>
<dbReference type="RefSeq" id="WP_377907913.1">
    <property type="nucleotide sequence ID" value="NZ_JBHSGK010000003.1"/>
</dbReference>
<dbReference type="EMBL" id="JBHSGK010000003">
    <property type="protein sequence ID" value="MFC4735288.1"/>
    <property type="molecule type" value="Genomic_DNA"/>
</dbReference>
<evidence type="ECO:0000313" key="5">
    <source>
        <dbReference type="Proteomes" id="UP001595896"/>
    </source>
</evidence>
<dbReference type="Pfam" id="PF00857">
    <property type="entry name" value="Isochorismatase"/>
    <property type="match status" value="1"/>
</dbReference>
<dbReference type="InterPro" id="IPR050272">
    <property type="entry name" value="Isochorismatase-like_hydrls"/>
</dbReference>
<reference evidence="5" key="1">
    <citation type="journal article" date="2019" name="Int. J. Syst. Evol. Microbiol.">
        <title>The Global Catalogue of Microorganisms (GCM) 10K type strain sequencing project: providing services to taxonomists for standard genome sequencing and annotation.</title>
        <authorList>
            <consortium name="The Broad Institute Genomics Platform"/>
            <consortium name="The Broad Institute Genome Sequencing Center for Infectious Disease"/>
            <person name="Wu L."/>
            <person name="Ma J."/>
        </authorList>
    </citation>
    <scope>NUCLEOTIDE SEQUENCE [LARGE SCALE GENOMIC DNA]</scope>
    <source>
        <strain evidence="5">JCM 12165</strain>
    </source>
</reference>
<dbReference type="PANTHER" id="PTHR43540">
    <property type="entry name" value="PEROXYUREIDOACRYLATE/UREIDOACRYLATE AMIDOHYDROLASE-RELATED"/>
    <property type="match status" value="1"/>
</dbReference>
<dbReference type="PANTHER" id="PTHR43540:SF1">
    <property type="entry name" value="ISOCHORISMATASE HYDROLASE"/>
    <property type="match status" value="1"/>
</dbReference>
<dbReference type="Proteomes" id="UP001595896">
    <property type="component" value="Unassembled WGS sequence"/>
</dbReference>
<name>A0ABV9NPU2_9BACI</name>
<organism evidence="4 5">
    <name type="scientific">Bacillus daqingensis</name>
    <dbReference type="NCBI Taxonomy" id="872396"/>
    <lineage>
        <taxon>Bacteria</taxon>
        <taxon>Bacillati</taxon>
        <taxon>Bacillota</taxon>
        <taxon>Bacilli</taxon>
        <taxon>Bacillales</taxon>
        <taxon>Bacillaceae</taxon>
        <taxon>Bacillus</taxon>
    </lineage>
</organism>
<protein>
    <submittedName>
        <fullName evidence="4">Cysteine hydrolase family protein</fullName>
        <ecNumber evidence="4">3.-.-.-</ecNumber>
    </submittedName>
</protein>
<feature type="domain" description="Isochorismatase-like" evidence="3">
    <location>
        <begin position="3"/>
        <end position="175"/>
    </location>
</feature>
<dbReference type="InterPro" id="IPR000868">
    <property type="entry name" value="Isochorismatase-like_dom"/>
</dbReference>
<dbReference type="CDD" id="cd01014">
    <property type="entry name" value="nicotinamidase_related"/>
    <property type="match status" value="1"/>
</dbReference>
<keyword evidence="5" id="KW-1185">Reference proteome</keyword>
<gene>
    <name evidence="4" type="ORF">ACFO4L_01705</name>
</gene>
<evidence type="ECO:0000256" key="2">
    <source>
        <dbReference type="ARBA" id="ARBA00022801"/>
    </source>
</evidence>
<proteinExistence type="inferred from homology"/>
<keyword evidence="2 4" id="KW-0378">Hydrolase</keyword>